<protein>
    <recommendedName>
        <fullName evidence="2">EF-hand domain-containing protein</fullName>
    </recommendedName>
</protein>
<keyword evidence="4" id="KW-1185">Reference proteome</keyword>
<name>A0AAV6JTH5_9ERIC</name>
<feature type="domain" description="EF-hand" evidence="2">
    <location>
        <begin position="13"/>
        <end position="48"/>
    </location>
</feature>
<proteinExistence type="predicted"/>
<evidence type="ECO:0000313" key="4">
    <source>
        <dbReference type="Proteomes" id="UP000823749"/>
    </source>
</evidence>
<keyword evidence="1" id="KW-0106">Calcium</keyword>
<dbReference type="EMBL" id="JACTNZ010000006">
    <property type="protein sequence ID" value="KAG5543449.1"/>
    <property type="molecule type" value="Genomic_DNA"/>
</dbReference>
<dbReference type="InterPro" id="IPR018247">
    <property type="entry name" value="EF_Hand_1_Ca_BS"/>
</dbReference>
<dbReference type="PROSITE" id="PS50222">
    <property type="entry name" value="EF_HAND_2"/>
    <property type="match status" value="1"/>
</dbReference>
<evidence type="ECO:0000313" key="3">
    <source>
        <dbReference type="EMBL" id="KAG5543449.1"/>
    </source>
</evidence>
<sequence length="75" mass="9044">MPIWNPRSVNLPLTEEQLKGLLRRYNKNGDSQLSREELREAFRRLGLNFSGWRAWRALRHTDRNGDRFISEEEME</sequence>
<organism evidence="3 4">
    <name type="scientific">Rhododendron griersonianum</name>
    <dbReference type="NCBI Taxonomy" id="479676"/>
    <lineage>
        <taxon>Eukaryota</taxon>
        <taxon>Viridiplantae</taxon>
        <taxon>Streptophyta</taxon>
        <taxon>Embryophyta</taxon>
        <taxon>Tracheophyta</taxon>
        <taxon>Spermatophyta</taxon>
        <taxon>Magnoliopsida</taxon>
        <taxon>eudicotyledons</taxon>
        <taxon>Gunneridae</taxon>
        <taxon>Pentapetalae</taxon>
        <taxon>asterids</taxon>
        <taxon>Ericales</taxon>
        <taxon>Ericaceae</taxon>
        <taxon>Ericoideae</taxon>
        <taxon>Rhodoreae</taxon>
        <taxon>Rhododendron</taxon>
    </lineage>
</organism>
<gene>
    <name evidence="3" type="ORF">RHGRI_016245</name>
</gene>
<dbReference type="CDD" id="cd00051">
    <property type="entry name" value="EFh"/>
    <property type="match status" value="1"/>
</dbReference>
<dbReference type="InterPro" id="IPR011992">
    <property type="entry name" value="EF-hand-dom_pair"/>
</dbReference>
<dbReference type="PROSITE" id="PS00018">
    <property type="entry name" value="EF_HAND_1"/>
    <property type="match status" value="1"/>
</dbReference>
<accession>A0AAV6JTH5</accession>
<evidence type="ECO:0000259" key="2">
    <source>
        <dbReference type="PROSITE" id="PS50222"/>
    </source>
</evidence>
<dbReference type="AlphaFoldDB" id="A0AAV6JTH5"/>
<dbReference type="Proteomes" id="UP000823749">
    <property type="component" value="Chromosome 6"/>
</dbReference>
<reference evidence="3 4" key="1">
    <citation type="submission" date="2020-08" db="EMBL/GenBank/DDBJ databases">
        <title>Plant Genome Project.</title>
        <authorList>
            <person name="Zhang R.-G."/>
        </authorList>
    </citation>
    <scope>NUCLEOTIDE SEQUENCE [LARGE SCALE GENOMIC DNA]</scope>
    <source>
        <strain evidence="3">WSP0</strain>
        <tissue evidence="3">Leaf</tissue>
    </source>
</reference>
<dbReference type="InterPro" id="IPR002048">
    <property type="entry name" value="EF_hand_dom"/>
</dbReference>
<dbReference type="GO" id="GO:0005509">
    <property type="term" value="F:calcium ion binding"/>
    <property type="evidence" value="ECO:0007669"/>
    <property type="project" value="InterPro"/>
</dbReference>
<dbReference type="Gene3D" id="1.10.238.10">
    <property type="entry name" value="EF-hand"/>
    <property type="match status" value="1"/>
</dbReference>
<dbReference type="SUPFAM" id="SSF47473">
    <property type="entry name" value="EF-hand"/>
    <property type="match status" value="1"/>
</dbReference>
<comment type="caution">
    <text evidence="3">The sequence shown here is derived from an EMBL/GenBank/DDBJ whole genome shotgun (WGS) entry which is preliminary data.</text>
</comment>
<evidence type="ECO:0000256" key="1">
    <source>
        <dbReference type="ARBA" id="ARBA00022837"/>
    </source>
</evidence>